<dbReference type="KEGG" id="gce:KYE46_08155"/>
<organism evidence="1 2">
    <name type="scientific">Gymnodinialimonas ceratoperidinii</name>
    <dbReference type="NCBI Taxonomy" id="2856823"/>
    <lineage>
        <taxon>Bacteria</taxon>
        <taxon>Pseudomonadati</taxon>
        <taxon>Pseudomonadota</taxon>
        <taxon>Alphaproteobacteria</taxon>
        <taxon>Rhodobacterales</taxon>
        <taxon>Paracoccaceae</taxon>
        <taxon>Gymnodinialimonas</taxon>
    </lineage>
</organism>
<evidence type="ECO:0000313" key="1">
    <source>
        <dbReference type="EMBL" id="QXT41168.1"/>
    </source>
</evidence>
<reference evidence="1 2" key="1">
    <citation type="submission" date="2021-07" db="EMBL/GenBank/DDBJ databases">
        <title>A novel Jannaschia species isolated from marine dinoflagellate Ceratoperidinium margalefii.</title>
        <authorList>
            <person name="Jiang Y."/>
            <person name="Li Z."/>
        </authorList>
    </citation>
    <scope>NUCLEOTIDE SEQUENCE [LARGE SCALE GENOMIC DNA]</scope>
    <source>
        <strain evidence="1 2">J12C1-MA-4</strain>
    </source>
</reference>
<keyword evidence="2" id="KW-1185">Reference proteome</keyword>
<proteinExistence type="predicted"/>
<dbReference type="RefSeq" id="WP_219004825.1">
    <property type="nucleotide sequence ID" value="NZ_CP079194.1"/>
</dbReference>
<name>A0A8F6YC38_9RHOB</name>
<dbReference type="EMBL" id="CP079194">
    <property type="protein sequence ID" value="QXT41168.1"/>
    <property type="molecule type" value="Genomic_DNA"/>
</dbReference>
<accession>A0A8F6YC38</accession>
<evidence type="ECO:0000313" key="2">
    <source>
        <dbReference type="Proteomes" id="UP000825009"/>
    </source>
</evidence>
<protein>
    <submittedName>
        <fullName evidence="1">Uncharacterized protein</fullName>
    </submittedName>
</protein>
<dbReference type="Proteomes" id="UP000825009">
    <property type="component" value="Chromosome"/>
</dbReference>
<dbReference type="AlphaFoldDB" id="A0A8F6YC38"/>
<gene>
    <name evidence="1" type="ORF">KYE46_08155</name>
</gene>
<sequence length="671" mass="73249">MQRPESGPQRVLPPVFSGDGLSLDACSILRRNPEMRSDQIENGIKLLVGLVGFAAKPGFLGAFTTALSSRDLAKKIIADAPADIKRLADQLTDSAQEVFDGFKHDLPPDADLLYAQMVEFGLPTPQQVVTERMNAGDVTDAMLERLTLTEHVKGHMPGLFRDITKPTLEKLLADRSFADSLTPAYMAEVLQDLERQAKLIQDLEAKFGSLAKALDHLSSAKRDQLELLAERFRLEDVRQSSNDALMAVLSEKAEELRKARLIFASLDPKDAALARLKAEADAAAERLDFAAVEWALAQVDQARTKDAEAAKLARAENALLNEETALAARLLVAAAESFGGKDPLAPARKRLEYLPVLLNHGVRFGLPALKEARGVAENAAEAFAADLKTRQSTDQERYFRALHAQALTFLGIAQFEIGQKEDHETGRTAMNQAIDHYRSAIHTFDAIGLDGEAAIARNNLGTALRTLGTRTDGDAGTVLLHEAEQVLITACGHNDMPENMAVRKSNLGVTQTDLAMRFSGKIALDRFKEAHATLSAAMDLERASGRDSSTSSTNLPFAVVRIEQGRRTSGMTGRDWLTEALGLLENAEAALPRKKTPQLWALVAFTRATALYHRAMHDTSDNPCSDLLAARTHLTDALSEFTEARAPFNRKRAMLREDQITAALFDAGCVD</sequence>